<evidence type="ECO:0000256" key="2">
    <source>
        <dbReference type="ARBA" id="ARBA00022448"/>
    </source>
</evidence>
<evidence type="ECO:0000256" key="3">
    <source>
        <dbReference type="ARBA" id="ARBA00022475"/>
    </source>
</evidence>
<feature type="transmembrane region" description="Helical" evidence="9">
    <location>
        <begin position="279"/>
        <end position="297"/>
    </location>
</feature>
<organism evidence="10 11">
    <name type="scientific">Actinophytocola gossypii</name>
    <dbReference type="NCBI Taxonomy" id="2812003"/>
    <lineage>
        <taxon>Bacteria</taxon>
        <taxon>Bacillati</taxon>
        <taxon>Actinomycetota</taxon>
        <taxon>Actinomycetes</taxon>
        <taxon>Pseudonocardiales</taxon>
        <taxon>Pseudonocardiaceae</taxon>
    </lineage>
</organism>
<keyword evidence="6 9" id="KW-1133">Transmembrane helix</keyword>
<dbReference type="Pfam" id="PF02653">
    <property type="entry name" value="BPD_transp_2"/>
    <property type="match status" value="1"/>
</dbReference>
<dbReference type="Proteomes" id="UP001156441">
    <property type="component" value="Unassembled WGS sequence"/>
</dbReference>
<keyword evidence="4" id="KW-0997">Cell inner membrane</keyword>
<evidence type="ECO:0000256" key="5">
    <source>
        <dbReference type="ARBA" id="ARBA00022692"/>
    </source>
</evidence>
<comment type="caution">
    <text evidence="10">The sequence shown here is derived from an EMBL/GenBank/DDBJ whole genome shotgun (WGS) entry which is preliminary data.</text>
</comment>
<evidence type="ECO:0000313" key="10">
    <source>
        <dbReference type="EMBL" id="MCT2582295.1"/>
    </source>
</evidence>
<evidence type="ECO:0000256" key="8">
    <source>
        <dbReference type="ARBA" id="ARBA00039381"/>
    </source>
</evidence>
<feature type="transmembrane region" description="Helical" evidence="9">
    <location>
        <begin position="251"/>
        <end position="272"/>
    </location>
</feature>
<evidence type="ECO:0000256" key="7">
    <source>
        <dbReference type="ARBA" id="ARBA00023136"/>
    </source>
</evidence>
<evidence type="ECO:0000256" key="4">
    <source>
        <dbReference type="ARBA" id="ARBA00022519"/>
    </source>
</evidence>
<evidence type="ECO:0000256" key="1">
    <source>
        <dbReference type="ARBA" id="ARBA00004651"/>
    </source>
</evidence>
<feature type="transmembrane region" description="Helical" evidence="9">
    <location>
        <begin position="221"/>
        <end position="245"/>
    </location>
</feature>
<accession>A0ABT2J468</accession>
<proteinExistence type="predicted"/>
<evidence type="ECO:0000313" key="11">
    <source>
        <dbReference type="Proteomes" id="UP001156441"/>
    </source>
</evidence>
<dbReference type="CDD" id="cd06579">
    <property type="entry name" value="TM_PBP1_transp_AraH_like"/>
    <property type="match status" value="1"/>
</dbReference>
<dbReference type="PANTHER" id="PTHR32196:SF71">
    <property type="entry name" value="AUTOINDUCER 2 IMPORT SYSTEM PERMEASE PROTEIN LSRD"/>
    <property type="match status" value="1"/>
</dbReference>
<feature type="transmembrane region" description="Helical" evidence="9">
    <location>
        <begin position="101"/>
        <end position="124"/>
    </location>
</feature>
<sequence length="328" mass="33415">MTELSTVGPPLARPKLDRSLLFGYALAVVCFLVLGVSTPDGFAPDRLLGILGSNAALGIVAIGQTLVLLCRGLDMSVGFTMNLAAVVLSATMAGQDANTPAALGLALAAGALVGLVNGLIVVWLRLPPLLATLAVGTAVQGGYYVLTKGQPKGAIAPGFREFADGGAFGGTLRWGFLVWLAVWLLAAVLLYRTVPGRRFIVVGANPRLAFLAGVGVRRHTVAAYVASGLTAAIGGVYLTAFAGSASLTAGASYTLASVAAAVIGGVALTGGIGSPTGTFAGVLVLVFLQTILTTWDVPAPVQQATQGAVLIVMMLVTLRFVRRGRSDR</sequence>
<name>A0ABT2J468_9PSEU</name>
<feature type="transmembrane region" description="Helical" evidence="9">
    <location>
        <begin position="172"/>
        <end position="191"/>
    </location>
</feature>
<keyword evidence="7 9" id="KW-0472">Membrane</keyword>
<keyword evidence="3" id="KW-1003">Cell membrane</keyword>
<dbReference type="InterPro" id="IPR001851">
    <property type="entry name" value="ABC_transp_permease"/>
</dbReference>
<reference evidence="10 11" key="1">
    <citation type="submission" date="2021-02" db="EMBL/GenBank/DDBJ databases">
        <title>Actinophytocola xerophila sp. nov., isolated from soil of cotton cropping field.</title>
        <authorList>
            <person name="Huang R."/>
            <person name="Chen X."/>
            <person name="Ge X."/>
            <person name="Liu W."/>
        </authorList>
    </citation>
    <scope>NUCLEOTIDE SEQUENCE [LARGE SCALE GENOMIC DNA]</scope>
    <source>
        <strain evidence="10 11">S1-96</strain>
    </source>
</reference>
<feature type="transmembrane region" description="Helical" evidence="9">
    <location>
        <begin position="20"/>
        <end position="36"/>
    </location>
</feature>
<keyword evidence="5 9" id="KW-0812">Transmembrane</keyword>
<gene>
    <name evidence="10" type="ORF">JT362_04040</name>
</gene>
<dbReference type="PANTHER" id="PTHR32196">
    <property type="entry name" value="ABC TRANSPORTER PERMEASE PROTEIN YPHD-RELATED-RELATED"/>
    <property type="match status" value="1"/>
</dbReference>
<keyword evidence="2" id="KW-0813">Transport</keyword>
<evidence type="ECO:0000256" key="9">
    <source>
        <dbReference type="SAM" id="Phobius"/>
    </source>
</evidence>
<comment type="subcellular location">
    <subcellularLocation>
        <location evidence="1">Cell membrane</location>
        <topology evidence="1">Multi-pass membrane protein</topology>
    </subcellularLocation>
</comment>
<protein>
    <recommendedName>
        <fullName evidence="8">Autoinducer 2 import system permease protein LsrD</fullName>
    </recommendedName>
</protein>
<dbReference type="RefSeq" id="WP_260189642.1">
    <property type="nucleotide sequence ID" value="NZ_JAFFZE010000004.1"/>
</dbReference>
<dbReference type="EMBL" id="JAFFZE010000004">
    <property type="protein sequence ID" value="MCT2582295.1"/>
    <property type="molecule type" value="Genomic_DNA"/>
</dbReference>
<keyword evidence="11" id="KW-1185">Reference proteome</keyword>
<evidence type="ECO:0000256" key="6">
    <source>
        <dbReference type="ARBA" id="ARBA00022989"/>
    </source>
</evidence>
<feature type="transmembrane region" description="Helical" evidence="9">
    <location>
        <begin position="48"/>
        <end position="69"/>
    </location>
</feature>
<feature type="transmembrane region" description="Helical" evidence="9">
    <location>
        <begin position="303"/>
        <end position="321"/>
    </location>
</feature>